<keyword evidence="2" id="KW-0378">Hydrolase</keyword>
<dbReference type="OrthoDB" id="449487at2759"/>
<dbReference type="RefSeq" id="XP_047768668.1">
    <property type="nucleotide sequence ID" value="XM_047912771.1"/>
</dbReference>
<dbReference type="Proteomes" id="UP000756132">
    <property type="component" value="Chromosome 12"/>
</dbReference>
<gene>
    <name evidence="2" type="ORF">CLAFUR5_13623</name>
</gene>
<name>A0A9Q8PKW8_PASFU</name>
<evidence type="ECO:0000313" key="2">
    <source>
        <dbReference type="EMBL" id="UJO24302.1"/>
    </source>
</evidence>
<evidence type="ECO:0000313" key="3">
    <source>
        <dbReference type="Proteomes" id="UP000756132"/>
    </source>
</evidence>
<dbReference type="InterPro" id="IPR036866">
    <property type="entry name" value="RibonucZ/Hydroxyglut_hydro"/>
</dbReference>
<reference evidence="2" key="2">
    <citation type="journal article" date="2022" name="Microb. Genom.">
        <title>A chromosome-scale genome assembly of the tomato pathogen Cladosporium fulvum reveals a compartmentalized genome architecture and the presence of a dispensable chromosome.</title>
        <authorList>
            <person name="Zaccaron A.Z."/>
            <person name="Chen L.H."/>
            <person name="Samaras A."/>
            <person name="Stergiopoulos I."/>
        </authorList>
    </citation>
    <scope>NUCLEOTIDE SEQUENCE</scope>
    <source>
        <strain evidence="2">Race5_Kim</strain>
    </source>
</reference>
<feature type="region of interest" description="Disordered" evidence="1">
    <location>
        <begin position="278"/>
        <end position="311"/>
    </location>
</feature>
<dbReference type="GeneID" id="71993501"/>
<dbReference type="Gene3D" id="3.60.15.10">
    <property type="entry name" value="Ribonuclease Z/Hydroxyacylglutathione hydrolase-like"/>
    <property type="match status" value="1"/>
</dbReference>
<dbReference type="AlphaFoldDB" id="A0A9Q8PKW8"/>
<reference evidence="2" key="1">
    <citation type="submission" date="2021-12" db="EMBL/GenBank/DDBJ databases">
        <authorList>
            <person name="Zaccaron A."/>
            <person name="Stergiopoulos I."/>
        </authorList>
    </citation>
    <scope>NUCLEOTIDE SEQUENCE</scope>
    <source>
        <strain evidence="2">Race5_Kim</strain>
    </source>
</reference>
<sequence length="311" mass="33954">MACPMNSFSGALPGSEDYVIHDFFDPSTKAWQYIIVDPGTRSCVLIDPVLDHTKDRIAISTQAADRLLSFVKSNSYRVDIMLETLSSSSLNRSGAWYLRSQLLKIQGHAPRVCGTQAAQPFGKLFARKYGFAPNTNSDEEFVDGDSIHVGHMKITMLQLPGLQTPDGRAYQIGENVFGAHSVASLKTKMQQDSASLHTTGADGIHRAWSSFQKILGMPAHYKLYFDQESGANLATPKTKVKFGGADEEAVVGRPYSTVAECRPTGDEIRAMAEETEVLLDTQSSSPAPVAPLPKQKLKSSKSGFFSRSKKS</sequence>
<organism evidence="2 3">
    <name type="scientific">Passalora fulva</name>
    <name type="common">Tomato leaf mold</name>
    <name type="synonym">Cladosporium fulvum</name>
    <dbReference type="NCBI Taxonomy" id="5499"/>
    <lineage>
        <taxon>Eukaryota</taxon>
        <taxon>Fungi</taxon>
        <taxon>Dikarya</taxon>
        <taxon>Ascomycota</taxon>
        <taxon>Pezizomycotina</taxon>
        <taxon>Dothideomycetes</taxon>
        <taxon>Dothideomycetidae</taxon>
        <taxon>Mycosphaerellales</taxon>
        <taxon>Mycosphaerellaceae</taxon>
        <taxon>Fulvia</taxon>
    </lineage>
</organism>
<proteinExistence type="predicted"/>
<accession>A0A9Q8PKW8</accession>
<protein>
    <submittedName>
        <fullName evidence="2">Beta-lactamase hydrolase-like protein</fullName>
    </submittedName>
</protein>
<dbReference type="EMBL" id="CP090174">
    <property type="protein sequence ID" value="UJO24302.1"/>
    <property type="molecule type" value="Genomic_DNA"/>
</dbReference>
<dbReference type="OMA" id="PTWILET"/>
<keyword evidence="3" id="KW-1185">Reference proteome</keyword>
<dbReference type="SUPFAM" id="SSF56281">
    <property type="entry name" value="Metallo-hydrolase/oxidoreductase"/>
    <property type="match status" value="1"/>
</dbReference>
<evidence type="ECO:0000256" key="1">
    <source>
        <dbReference type="SAM" id="MobiDB-lite"/>
    </source>
</evidence>
<dbReference type="KEGG" id="ffu:CLAFUR5_13623"/>
<dbReference type="GO" id="GO:0016787">
    <property type="term" value="F:hydrolase activity"/>
    <property type="evidence" value="ECO:0007669"/>
    <property type="project" value="UniProtKB-KW"/>
</dbReference>
<feature type="compositionally biased region" description="Low complexity" evidence="1">
    <location>
        <begin position="300"/>
        <end position="311"/>
    </location>
</feature>